<sequence length="117" mass="13196">MHRRSSMVYMNVAIYFIYPPYPKRALEGISRIITAKHDCNSCRRDTTGGRLSSPIHVLRRIRPRCAQCSHPHQLRIGRAFALVIFSLVFSGSSLDSPAERDKLLVSAPVADQTRSNT</sequence>
<dbReference type="Proteomes" id="UP000193067">
    <property type="component" value="Unassembled WGS sequence"/>
</dbReference>
<proteinExistence type="predicted"/>
<dbReference type="AlphaFoldDB" id="A0A1Y2J2N4"/>
<name>A0A1Y2J2N4_TRAC3</name>
<dbReference type="EMBL" id="KZ084089">
    <property type="protein sequence ID" value="OSD07064.1"/>
    <property type="molecule type" value="Genomic_DNA"/>
</dbReference>
<reference evidence="1 2" key="1">
    <citation type="journal article" date="2015" name="Biotechnol. Biofuels">
        <title>Enhanced degradation of softwood versus hardwood by the white-rot fungus Pycnoporus coccineus.</title>
        <authorList>
            <person name="Couturier M."/>
            <person name="Navarro D."/>
            <person name="Chevret D."/>
            <person name="Henrissat B."/>
            <person name="Piumi F."/>
            <person name="Ruiz-Duenas F.J."/>
            <person name="Martinez A.T."/>
            <person name="Grigoriev I.V."/>
            <person name="Riley R."/>
            <person name="Lipzen A."/>
            <person name="Berrin J.G."/>
            <person name="Master E.R."/>
            <person name="Rosso M.N."/>
        </authorList>
    </citation>
    <scope>NUCLEOTIDE SEQUENCE [LARGE SCALE GENOMIC DNA]</scope>
    <source>
        <strain evidence="1 2">BRFM310</strain>
    </source>
</reference>
<organism evidence="1 2">
    <name type="scientific">Trametes coccinea (strain BRFM310)</name>
    <name type="common">Pycnoporus coccineus</name>
    <dbReference type="NCBI Taxonomy" id="1353009"/>
    <lineage>
        <taxon>Eukaryota</taxon>
        <taxon>Fungi</taxon>
        <taxon>Dikarya</taxon>
        <taxon>Basidiomycota</taxon>
        <taxon>Agaricomycotina</taxon>
        <taxon>Agaricomycetes</taxon>
        <taxon>Polyporales</taxon>
        <taxon>Polyporaceae</taxon>
        <taxon>Trametes</taxon>
    </lineage>
</organism>
<evidence type="ECO:0000313" key="2">
    <source>
        <dbReference type="Proteomes" id="UP000193067"/>
    </source>
</evidence>
<accession>A0A1Y2J2N4</accession>
<keyword evidence="2" id="KW-1185">Reference proteome</keyword>
<protein>
    <submittedName>
        <fullName evidence="1">Uncharacterized protein</fullName>
    </submittedName>
</protein>
<evidence type="ECO:0000313" key="1">
    <source>
        <dbReference type="EMBL" id="OSD07064.1"/>
    </source>
</evidence>
<gene>
    <name evidence="1" type="ORF">PYCCODRAFT_792405</name>
</gene>